<accession>T1JZV1</accession>
<feature type="domain" description="CCHC-type" evidence="7">
    <location>
        <begin position="96"/>
        <end position="111"/>
    </location>
</feature>
<dbReference type="KEGG" id="tut:107371982"/>
<dbReference type="AlphaFoldDB" id="T1JZV1"/>
<dbReference type="GO" id="GO:0008270">
    <property type="term" value="F:zinc ion binding"/>
    <property type="evidence" value="ECO:0007669"/>
    <property type="project" value="UniProtKB-KW"/>
</dbReference>
<dbReference type="Proteomes" id="UP000015104">
    <property type="component" value="Unassembled WGS sequence"/>
</dbReference>
<evidence type="ECO:0000256" key="1">
    <source>
        <dbReference type="ARBA" id="ARBA00022723"/>
    </source>
</evidence>
<feature type="compositionally biased region" description="Basic and acidic residues" evidence="6">
    <location>
        <begin position="7"/>
        <end position="23"/>
    </location>
</feature>
<dbReference type="SUPFAM" id="SSF57756">
    <property type="entry name" value="Retrovirus zinc finger-like domains"/>
    <property type="match status" value="2"/>
</dbReference>
<dbReference type="GO" id="GO:0003676">
    <property type="term" value="F:nucleic acid binding"/>
    <property type="evidence" value="ECO:0007669"/>
    <property type="project" value="InterPro"/>
</dbReference>
<dbReference type="FunFam" id="4.10.60.10:FF:000091">
    <property type="entry name" value="Zinc finger CCHC-type-containing 9"/>
    <property type="match status" value="1"/>
</dbReference>
<proteinExistence type="predicted"/>
<keyword evidence="9" id="KW-1185">Reference proteome</keyword>
<keyword evidence="3 5" id="KW-0863">Zinc-finger</keyword>
<dbReference type="SMART" id="SM00343">
    <property type="entry name" value="ZnF_C2HC"/>
    <property type="match status" value="4"/>
</dbReference>
<dbReference type="EnsemblMetazoa" id="tetur03g05340.1">
    <property type="protein sequence ID" value="tetur03g05340.1"/>
    <property type="gene ID" value="tetur03g05340"/>
</dbReference>
<name>T1JZV1_TETUR</name>
<evidence type="ECO:0000313" key="9">
    <source>
        <dbReference type="Proteomes" id="UP000015104"/>
    </source>
</evidence>
<feature type="domain" description="CCHC-type" evidence="7">
    <location>
        <begin position="147"/>
        <end position="163"/>
    </location>
</feature>
<reference evidence="8" key="2">
    <citation type="submission" date="2015-06" db="UniProtKB">
        <authorList>
            <consortium name="EnsemblMetazoa"/>
        </authorList>
    </citation>
    <scope>IDENTIFICATION</scope>
</reference>
<feature type="region of interest" description="Disordered" evidence="6">
    <location>
        <begin position="1"/>
        <end position="49"/>
    </location>
</feature>
<dbReference type="InterPro" id="IPR036875">
    <property type="entry name" value="Znf_CCHC_sf"/>
</dbReference>
<evidence type="ECO:0000256" key="3">
    <source>
        <dbReference type="ARBA" id="ARBA00022771"/>
    </source>
</evidence>
<evidence type="ECO:0000259" key="7">
    <source>
        <dbReference type="PROSITE" id="PS50158"/>
    </source>
</evidence>
<dbReference type="HOGENOM" id="CLU_054987_2_0_1"/>
<evidence type="ECO:0000256" key="5">
    <source>
        <dbReference type="PROSITE-ProRule" id="PRU00047"/>
    </source>
</evidence>
<dbReference type="OrthoDB" id="3863715at2759"/>
<gene>
    <name evidence="8" type="primary">107371982</name>
</gene>
<evidence type="ECO:0000313" key="8">
    <source>
        <dbReference type="EnsemblMetazoa" id="tetur03g05340.1"/>
    </source>
</evidence>
<feature type="compositionally biased region" description="Basic residues" evidence="6">
    <location>
        <begin position="24"/>
        <end position="38"/>
    </location>
</feature>
<protein>
    <recommendedName>
        <fullName evidence="7">CCHC-type domain-containing protein</fullName>
    </recommendedName>
</protein>
<evidence type="ECO:0000256" key="6">
    <source>
        <dbReference type="SAM" id="MobiDB-lite"/>
    </source>
</evidence>
<dbReference type="InterPro" id="IPR042246">
    <property type="entry name" value="ZCCHC9"/>
</dbReference>
<dbReference type="Gene3D" id="4.10.60.10">
    <property type="entry name" value="Zinc finger, CCHC-type"/>
    <property type="match status" value="2"/>
</dbReference>
<evidence type="ECO:0000256" key="4">
    <source>
        <dbReference type="ARBA" id="ARBA00022833"/>
    </source>
</evidence>
<dbReference type="STRING" id="32264.T1JZV1"/>
<dbReference type="EMBL" id="CAEY01001126">
    <property type="status" value="NOT_ANNOTATED_CDS"/>
    <property type="molecule type" value="Genomic_DNA"/>
</dbReference>
<dbReference type="PROSITE" id="PS50158">
    <property type="entry name" value="ZF_CCHC"/>
    <property type="match status" value="2"/>
</dbReference>
<dbReference type="GO" id="GO:0005730">
    <property type="term" value="C:nucleolus"/>
    <property type="evidence" value="ECO:0007669"/>
    <property type="project" value="TreeGrafter"/>
</dbReference>
<dbReference type="eggNOG" id="KOG4400">
    <property type="taxonomic scope" value="Eukaryota"/>
</dbReference>
<dbReference type="PANTHER" id="PTHR46242:SF1">
    <property type="entry name" value="ZINC FINGER CCHC DOMAIN-CONTAINING PROTEIN 9"/>
    <property type="match status" value="1"/>
</dbReference>
<evidence type="ECO:0000256" key="2">
    <source>
        <dbReference type="ARBA" id="ARBA00022737"/>
    </source>
</evidence>
<keyword evidence="2" id="KW-0677">Repeat</keyword>
<reference evidence="9" key="1">
    <citation type="submission" date="2011-08" db="EMBL/GenBank/DDBJ databases">
        <authorList>
            <person name="Rombauts S."/>
        </authorList>
    </citation>
    <scope>NUCLEOTIDE SEQUENCE</scope>
    <source>
        <strain evidence="9">London</strain>
    </source>
</reference>
<sequence>MSSTPSEPEHKKGFKKRFPDKNKFKGKHGFRKGQNNKKTAKDRGLMPLPDDVEAQLVKLRKKLNSSGKPVEEIKQTLRQERRKAENEFRKQLKNACYRCRDPGHKLSECPKAEGDMDTMTDVCFKCGSAEHNLSECKSKKTELDFVRCFVCSERGHISRDCPKNTKGVYPKGGSCKICKSVNHLAKDCPDAVKDGEEPEEEITLGTLSAKESADADDLSRFNKNKKKPKVVNF</sequence>
<dbReference type="Pfam" id="PF00098">
    <property type="entry name" value="zf-CCHC"/>
    <property type="match status" value="3"/>
</dbReference>
<dbReference type="PANTHER" id="PTHR46242">
    <property type="entry name" value="ZINC FINGER CCHC DOMAIN-CONTAINING PROTEIN 9 ZCCHC9"/>
    <property type="match status" value="1"/>
</dbReference>
<keyword evidence="4" id="KW-0862">Zinc</keyword>
<keyword evidence="1" id="KW-0479">Metal-binding</keyword>
<dbReference type="InterPro" id="IPR001878">
    <property type="entry name" value="Znf_CCHC"/>
</dbReference>
<organism evidence="8 9">
    <name type="scientific">Tetranychus urticae</name>
    <name type="common">Two-spotted spider mite</name>
    <dbReference type="NCBI Taxonomy" id="32264"/>
    <lineage>
        <taxon>Eukaryota</taxon>
        <taxon>Metazoa</taxon>
        <taxon>Ecdysozoa</taxon>
        <taxon>Arthropoda</taxon>
        <taxon>Chelicerata</taxon>
        <taxon>Arachnida</taxon>
        <taxon>Acari</taxon>
        <taxon>Acariformes</taxon>
        <taxon>Trombidiformes</taxon>
        <taxon>Prostigmata</taxon>
        <taxon>Eleutherengona</taxon>
        <taxon>Raphignathae</taxon>
        <taxon>Tetranychoidea</taxon>
        <taxon>Tetranychidae</taxon>
        <taxon>Tetranychus</taxon>
    </lineage>
</organism>
<dbReference type="OMA" id="GSCKICK"/>